<evidence type="ECO:0000256" key="2">
    <source>
        <dbReference type="SAM" id="Phobius"/>
    </source>
</evidence>
<keyword evidence="2" id="KW-0812">Transmembrane</keyword>
<keyword evidence="2" id="KW-0472">Membrane</keyword>
<dbReference type="InterPro" id="IPR005754">
    <property type="entry name" value="Sortase"/>
</dbReference>
<dbReference type="CDD" id="cd05829">
    <property type="entry name" value="Sortase_F"/>
    <property type="match status" value="1"/>
</dbReference>
<proteinExistence type="predicted"/>
<evidence type="ECO:0000313" key="4">
    <source>
        <dbReference type="Proteomes" id="UP000606172"/>
    </source>
</evidence>
<organism evidence="3 4">
    <name type="scientific">Sinosporangium siamense</name>
    <dbReference type="NCBI Taxonomy" id="1367973"/>
    <lineage>
        <taxon>Bacteria</taxon>
        <taxon>Bacillati</taxon>
        <taxon>Actinomycetota</taxon>
        <taxon>Actinomycetes</taxon>
        <taxon>Streptosporangiales</taxon>
        <taxon>Streptosporangiaceae</taxon>
        <taxon>Sinosporangium</taxon>
    </lineage>
</organism>
<keyword evidence="4" id="KW-1185">Reference proteome</keyword>
<evidence type="ECO:0000313" key="3">
    <source>
        <dbReference type="EMBL" id="GII93316.1"/>
    </source>
</evidence>
<keyword evidence="1" id="KW-0378">Hydrolase</keyword>
<reference evidence="3" key="1">
    <citation type="submission" date="2021-01" db="EMBL/GenBank/DDBJ databases">
        <title>Whole genome shotgun sequence of Sinosporangium siamense NBRC 109515.</title>
        <authorList>
            <person name="Komaki H."/>
            <person name="Tamura T."/>
        </authorList>
    </citation>
    <scope>NUCLEOTIDE SEQUENCE</scope>
    <source>
        <strain evidence="3">NBRC 109515</strain>
    </source>
</reference>
<evidence type="ECO:0008006" key="5">
    <source>
        <dbReference type="Google" id="ProtNLM"/>
    </source>
</evidence>
<dbReference type="InterPro" id="IPR042001">
    <property type="entry name" value="Sortase_F"/>
</dbReference>
<feature type="transmembrane region" description="Helical" evidence="2">
    <location>
        <begin position="21"/>
        <end position="47"/>
    </location>
</feature>
<dbReference type="Gene3D" id="2.40.260.10">
    <property type="entry name" value="Sortase"/>
    <property type="match status" value="1"/>
</dbReference>
<protein>
    <recommendedName>
        <fullName evidence="5">Class F sortase</fullName>
    </recommendedName>
</protein>
<comment type="caution">
    <text evidence="3">The sequence shown here is derived from an EMBL/GenBank/DDBJ whole genome shotgun (WGS) entry which is preliminary data.</text>
</comment>
<dbReference type="EMBL" id="BOOW01000022">
    <property type="protein sequence ID" value="GII93316.1"/>
    <property type="molecule type" value="Genomic_DNA"/>
</dbReference>
<sequence>MSGIDSGSAFRSTGPDKTPRGRLIAALLVFGSLATIGVIMAGLLTYLAPSTPPAEPQAQGETLSLENMASSGYFAPEVGTGGPGKPLTAAKLTAPAPPPAVSPAAAFAKNSKVRTTRIVIPSLGVSAPMTSIGLRASGEIQVPPMNRSNLVGWYRHGPKPGELGPAVILGHVTNKRGAAVFNRVKELQKGRKIRIYRSDNTVAEFTVSGIEQVRKDVFPTQRVYGNTKVAELRLVTCGGVLNTKSHSYSDNVIVYATLSAKRKR</sequence>
<keyword evidence="2" id="KW-1133">Transmembrane helix</keyword>
<gene>
    <name evidence="3" type="ORF">Ssi02_35470</name>
</gene>
<accession>A0A919V7P2</accession>
<dbReference type="SUPFAM" id="SSF63817">
    <property type="entry name" value="Sortase"/>
    <property type="match status" value="1"/>
</dbReference>
<dbReference type="Pfam" id="PF04203">
    <property type="entry name" value="Sortase"/>
    <property type="match status" value="1"/>
</dbReference>
<name>A0A919V7P2_9ACTN</name>
<dbReference type="RefSeq" id="WP_204026708.1">
    <property type="nucleotide sequence ID" value="NZ_BOOW01000022.1"/>
</dbReference>
<evidence type="ECO:0000256" key="1">
    <source>
        <dbReference type="ARBA" id="ARBA00022801"/>
    </source>
</evidence>
<dbReference type="NCBIfam" id="NF033748">
    <property type="entry name" value="class_F_sortase"/>
    <property type="match status" value="1"/>
</dbReference>
<dbReference type="AlphaFoldDB" id="A0A919V7P2"/>
<dbReference type="Proteomes" id="UP000606172">
    <property type="component" value="Unassembled WGS sequence"/>
</dbReference>
<dbReference type="InterPro" id="IPR023365">
    <property type="entry name" value="Sortase_dom-sf"/>
</dbReference>
<dbReference type="GO" id="GO:0016787">
    <property type="term" value="F:hydrolase activity"/>
    <property type="evidence" value="ECO:0007669"/>
    <property type="project" value="UniProtKB-KW"/>
</dbReference>